<proteinExistence type="predicted"/>
<protein>
    <submittedName>
        <fullName evidence="1">Uncharacterized protein</fullName>
    </submittedName>
</protein>
<sequence length="36" mass="3771">THGSVMVGLVVIDAELGTEDHSSILRNCDREGTGTT</sequence>
<dbReference type="AlphaFoldDB" id="A0A392S1J2"/>
<dbReference type="Proteomes" id="UP000265520">
    <property type="component" value="Unassembled WGS sequence"/>
</dbReference>
<evidence type="ECO:0000313" key="2">
    <source>
        <dbReference type="Proteomes" id="UP000265520"/>
    </source>
</evidence>
<feature type="non-terminal residue" evidence="1">
    <location>
        <position position="1"/>
    </location>
</feature>
<name>A0A392S1J2_9FABA</name>
<reference evidence="1 2" key="1">
    <citation type="journal article" date="2018" name="Front. Plant Sci.">
        <title>Red Clover (Trifolium pratense) and Zigzag Clover (T. medium) - A Picture of Genomic Similarities and Differences.</title>
        <authorList>
            <person name="Dluhosova J."/>
            <person name="Istvanek J."/>
            <person name="Nedelnik J."/>
            <person name="Repkova J."/>
        </authorList>
    </citation>
    <scope>NUCLEOTIDE SEQUENCE [LARGE SCALE GENOMIC DNA]</scope>
    <source>
        <strain evidence="2">cv. 10/8</strain>
        <tissue evidence="1">Leaf</tissue>
    </source>
</reference>
<accession>A0A392S1J2</accession>
<comment type="caution">
    <text evidence="1">The sequence shown here is derived from an EMBL/GenBank/DDBJ whole genome shotgun (WGS) entry which is preliminary data.</text>
</comment>
<organism evidence="1 2">
    <name type="scientific">Trifolium medium</name>
    <dbReference type="NCBI Taxonomy" id="97028"/>
    <lineage>
        <taxon>Eukaryota</taxon>
        <taxon>Viridiplantae</taxon>
        <taxon>Streptophyta</taxon>
        <taxon>Embryophyta</taxon>
        <taxon>Tracheophyta</taxon>
        <taxon>Spermatophyta</taxon>
        <taxon>Magnoliopsida</taxon>
        <taxon>eudicotyledons</taxon>
        <taxon>Gunneridae</taxon>
        <taxon>Pentapetalae</taxon>
        <taxon>rosids</taxon>
        <taxon>fabids</taxon>
        <taxon>Fabales</taxon>
        <taxon>Fabaceae</taxon>
        <taxon>Papilionoideae</taxon>
        <taxon>50 kb inversion clade</taxon>
        <taxon>NPAAA clade</taxon>
        <taxon>Hologalegina</taxon>
        <taxon>IRL clade</taxon>
        <taxon>Trifolieae</taxon>
        <taxon>Trifolium</taxon>
    </lineage>
</organism>
<dbReference type="EMBL" id="LXQA010301806">
    <property type="protein sequence ID" value="MCI42214.1"/>
    <property type="molecule type" value="Genomic_DNA"/>
</dbReference>
<keyword evidence="2" id="KW-1185">Reference proteome</keyword>
<evidence type="ECO:0000313" key="1">
    <source>
        <dbReference type="EMBL" id="MCI42214.1"/>
    </source>
</evidence>